<dbReference type="InterPro" id="IPR000182">
    <property type="entry name" value="GNAT_dom"/>
</dbReference>
<dbReference type="SUPFAM" id="SSF55729">
    <property type="entry name" value="Acyl-CoA N-acyltransferases (Nat)"/>
    <property type="match status" value="1"/>
</dbReference>
<keyword evidence="1" id="KW-0808">Transferase</keyword>
<dbReference type="CDD" id="cd04301">
    <property type="entry name" value="NAT_SF"/>
    <property type="match status" value="1"/>
</dbReference>
<dbReference type="PANTHER" id="PTHR43877">
    <property type="entry name" value="AMINOALKYLPHOSPHONATE N-ACETYLTRANSFERASE-RELATED-RELATED"/>
    <property type="match status" value="1"/>
</dbReference>
<reference evidence="4 5" key="1">
    <citation type="submission" date="2023-07" db="EMBL/GenBank/DDBJ databases">
        <title>Sorghum-associated microbial communities from plants grown in Nebraska, USA.</title>
        <authorList>
            <person name="Schachtman D."/>
        </authorList>
    </citation>
    <scope>NUCLEOTIDE SEQUENCE [LARGE SCALE GENOMIC DNA]</scope>
    <source>
        <strain evidence="4 5">BE308</strain>
    </source>
</reference>
<dbReference type="Proteomes" id="UP001268089">
    <property type="component" value="Unassembled WGS sequence"/>
</dbReference>
<comment type="caution">
    <text evidence="4">The sequence shown here is derived from an EMBL/GenBank/DDBJ whole genome shotgun (WGS) entry which is preliminary data.</text>
</comment>
<evidence type="ECO:0000313" key="4">
    <source>
        <dbReference type="EMBL" id="MDR7305806.1"/>
    </source>
</evidence>
<feature type="domain" description="N-acetyltransferase" evidence="3">
    <location>
        <begin position="12"/>
        <end position="176"/>
    </location>
</feature>
<protein>
    <submittedName>
        <fullName evidence="4">Ribosomal protein S18 acetylase RimI-like enzyme</fullName>
    </submittedName>
</protein>
<keyword evidence="2" id="KW-0012">Acyltransferase</keyword>
<evidence type="ECO:0000256" key="2">
    <source>
        <dbReference type="ARBA" id="ARBA00023315"/>
    </source>
</evidence>
<dbReference type="InterPro" id="IPR016181">
    <property type="entry name" value="Acyl_CoA_acyltransferase"/>
</dbReference>
<name>A0ABU1ZML6_9BURK</name>
<dbReference type="PROSITE" id="PS51186">
    <property type="entry name" value="GNAT"/>
    <property type="match status" value="1"/>
</dbReference>
<organism evidence="4 5">
    <name type="scientific">Rhodoferax saidenbachensis</name>
    <dbReference type="NCBI Taxonomy" id="1484693"/>
    <lineage>
        <taxon>Bacteria</taxon>
        <taxon>Pseudomonadati</taxon>
        <taxon>Pseudomonadota</taxon>
        <taxon>Betaproteobacteria</taxon>
        <taxon>Burkholderiales</taxon>
        <taxon>Comamonadaceae</taxon>
        <taxon>Rhodoferax</taxon>
    </lineage>
</organism>
<accession>A0ABU1ZML6</accession>
<dbReference type="EMBL" id="JAVDXO010000002">
    <property type="protein sequence ID" value="MDR7305806.1"/>
    <property type="molecule type" value="Genomic_DNA"/>
</dbReference>
<evidence type="ECO:0000256" key="1">
    <source>
        <dbReference type="ARBA" id="ARBA00022679"/>
    </source>
</evidence>
<evidence type="ECO:0000259" key="3">
    <source>
        <dbReference type="PROSITE" id="PS51186"/>
    </source>
</evidence>
<evidence type="ECO:0000313" key="5">
    <source>
        <dbReference type="Proteomes" id="UP001268089"/>
    </source>
</evidence>
<dbReference type="Gene3D" id="3.40.630.30">
    <property type="match status" value="1"/>
</dbReference>
<sequence>MDAPDHPPPSALLIRTATAHDAPAIAEIHVQTWQHAYRGILPAEFLSKLSVAKRTSMWDESIANGHAHVSVAEIDGQVVGFSALGLRRDGDGVLQSDELLALYLSPLHWSKGIGRQLWLTSRLHSMEHGASSVSLWVLAKNQRAIAFYTSAGFEAVANSSKTLDVGGAQVEEIRYTQQLGG</sequence>
<dbReference type="InterPro" id="IPR050832">
    <property type="entry name" value="Bact_Acetyltransf"/>
</dbReference>
<dbReference type="Pfam" id="PF00583">
    <property type="entry name" value="Acetyltransf_1"/>
    <property type="match status" value="1"/>
</dbReference>
<gene>
    <name evidence="4" type="ORF">J2X15_001084</name>
</gene>
<keyword evidence="5" id="KW-1185">Reference proteome</keyword>
<proteinExistence type="predicted"/>